<dbReference type="KEGG" id="clus:A9F13_01g08833"/>
<sequence length="90" mass="9670">MSHLELPQPKRRKMLAGEKTLHVTLSGTEIRANGTMTPPVGEDRSAISNDIDMDPQEHIDCPCGYLHGPGSGSHDISAVGFSANMMRGPD</sequence>
<gene>
    <name evidence="1" type="ORF">A9F13_01g08833</name>
</gene>
<name>A0AA91Q4S9_CLALS</name>
<organism evidence="1 2">
    <name type="scientific">Clavispora lusitaniae</name>
    <name type="common">Candida lusitaniae</name>
    <dbReference type="NCBI Taxonomy" id="36911"/>
    <lineage>
        <taxon>Eukaryota</taxon>
        <taxon>Fungi</taxon>
        <taxon>Dikarya</taxon>
        <taxon>Ascomycota</taxon>
        <taxon>Saccharomycotina</taxon>
        <taxon>Pichiomycetes</taxon>
        <taxon>Metschnikowiaceae</taxon>
        <taxon>Clavispora</taxon>
    </lineage>
</organism>
<reference evidence="1 2" key="1">
    <citation type="submission" date="2017-04" db="EMBL/GenBank/DDBJ databases">
        <title>Draft genome of the yeast Clavispora lusitaniae type strain CBS 6936.</title>
        <authorList>
            <person name="Durrens P."/>
            <person name="Klopp C."/>
            <person name="Biteau N."/>
            <person name="Fitton-Ouhabi V."/>
            <person name="Dementhon K."/>
            <person name="Accoceberry I."/>
            <person name="Sherman D.J."/>
            <person name="Noel T."/>
        </authorList>
    </citation>
    <scope>NUCLEOTIDE SEQUENCE [LARGE SCALE GENOMIC DNA]</scope>
    <source>
        <strain evidence="1 2">CBS 6936</strain>
    </source>
</reference>
<evidence type="ECO:0000313" key="1">
    <source>
        <dbReference type="EMBL" id="OVF11376.1"/>
    </source>
</evidence>
<protein>
    <submittedName>
        <fullName evidence="1">Uncharacterized protein</fullName>
    </submittedName>
</protein>
<evidence type="ECO:0000313" key="2">
    <source>
        <dbReference type="Proteomes" id="UP000195602"/>
    </source>
</evidence>
<dbReference type="AlphaFoldDB" id="A0AA91Q4S9"/>
<dbReference type="EMBL" id="LYUB02000001">
    <property type="protein sequence ID" value="OVF11376.1"/>
    <property type="molecule type" value="Genomic_DNA"/>
</dbReference>
<accession>A0AA91Q4S9</accession>
<proteinExistence type="predicted"/>
<dbReference type="Proteomes" id="UP000195602">
    <property type="component" value="Unassembled WGS sequence"/>
</dbReference>
<comment type="caution">
    <text evidence="1">The sequence shown here is derived from an EMBL/GenBank/DDBJ whole genome shotgun (WGS) entry which is preliminary data.</text>
</comment>